<proteinExistence type="predicted"/>
<feature type="region of interest" description="Disordered" evidence="1">
    <location>
        <begin position="1"/>
        <end position="82"/>
    </location>
</feature>
<gene>
    <name evidence="2" type="ORF">L596_009502</name>
</gene>
<organism evidence="2 3">
    <name type="scientific">Steinernema carpocapsae</name>
    <name type="common">Entomopathogenic nematode</name>
    <dbReference type="NCBI Taxonomy" id="34508"/>
    <lineage>
        <taxon>Eukaryota</taxon>
        <taxon>Metazoa</taxon>
        <taxon>Ecdysozoa</taxon>
        <taxon>Nematoda</taxon>
        <taxon>Chromadorea</taxon>
        <taxon>Rhabditida</taxon>
        <taxon>Tylenchina</taxon>
        <taxon>Panagrolaimomorpha</taxon>
        <taxon>Strongyloidoidea</taxon>
        <taxon>Steinernematidae</taxon>
        <taxon>Steinernema</taxon>
    </lineage>
</organism>
<feature type="compositionally biased region" description="Gly residues" evidence="1">
    <location>
        <begin position="44"/>
        <end position="58"/>
    </location>
</feature>
<evidence type="ECO:0000313" key="2">
    <source>
        <dbReference type="EMBL" id="TKR95316.1"/>
    </source>
</evidence>
<evidence type="ECO:0000256" key="1">
    <source>
        <dbReference type="SAM" id="MobiDB-lite"/>
    </source>
</evidence>
<reference evidence="2 3" key="1">
    <citation type="journal article" date="2015" name="Genome Biol.">
        <title>Comparative genomics of Steinernema reveals deeply conserved gene regulatory networks.</title>
        <authorList>
            <person name="Dillman A.R."/>
            <person name="Macchietto M."/>
            <person name="Porter C.F."/>
            <person name="Rogers A."/>
            <person name="Williams B."/>
            <person name="Antoshechkin I."/>
            <person name="Lee M.M."/>
            <person name="Goodwin Z."/>
            <person name="Lu X."/>
            <person name="Lewis E.E."/>
            <person name="Goodrich-Blair H."/>
            <person name="Stock S.P."/>
            <person name="Adams B.J."/>
            <person name="Sternberg P.W."/>
            <person name="Mortazavi A."/>
        </authorList>
    </citation>
    <scope>NUCLEOTIDE SEQUENCE [LARGE SCALE GENOMIC DNA]</scope>
    <source>
        <strain evidence="2 3">ALL</strain>
    </source>
</reference>
<dbReference type="Proteomes" id="UP000298663">
    <property type="component" value="Unassembled WGS sequence"/>
</dbReference>
<dbReference type="EMBL" id="AZBU02000002">
    <property type="protein sequence ID" value="TKR95316.1"/>
    <property type="molecule type" value="Genomic_DNA"/>
</dbReference>
<keyword evidence="3" id="KW-1185">Reference proteome</keyword>
<reference evidence="2 3" key="2">
    <citation type="journal article" date="2019" name="G3 (Bethesda)">
        <title>Hybrid Assembly of the Genome of the Entomopathogenic Nematode Steinernema carpocapsae Identifies the X-Chromosome.</title>
        <authorList>
            <person name="Serra L."/>
            <person name="Macchietto M."/>
            <person name="Macias-Munoz A."/>
            <person name="McGill C.J."/>
            <person name="Rodriguez I.M."/>
            <person name="Rodriguez B."/>
            <person name="Murad R."/>
            <person name="Mortazavi A."/>
        </authorList>
    </citation>
    <scope>NUCLEOTIDE SEQUENCE [LARGE SCALE GENOMIC DNA]</scope>
    <source>
        <strain evidence="2 3">ALL</strain>
    </source>
</reference>
<dbReference type="AlphaFoldDB" id="A0A4U5PG15"/>
<sequence>MAHGRISAAAGLAEAGVGRGDPQDDRLDSALQGATCSGNSTLREGGGFDGEASRGGTGSARTQRSPRGQMRGDEGVHEFRGRQAASFPGSLLRYSRPRSTFNTFVLPSNHVLAGLC</sequence>
<feature type="compositionally biased region" description="Basic and acidic residues" evidence="1">
    <location>
        <begin position="70"/>
        <end position="81"/>
    </location>
</feature>
<accession>A0A4U5PG15</accession>
<comment type="caution">
    <text evidence="2">The sequence shown here is derived from an EMBL/GenBank/DDBJ whole genome shotgun (WGS) entry which is preliminary data.</text>
</comment>
<name>A0A4U5PG15_STECR</name>
<feature type="compositionally biased region" description="Polar residues" evidence="1">
    <location>
        <begin position="32"/>
        <end position="42"/>
    </location>
</feature>
<protein>
    <submittedName>
        <fullName evidence="2">Uncharacterized protein</fullName>
    </submittedName>
</protein>
<evidence type="ECO:0000313" key="3">
    <source>
        <dbReference type="Proteomes" id="UP000298663"/>
    </source>
</evidence>